<dbReference type="STRING" id="4829.A0A168QLV1"/>
<dbReference type="FunFam" id="3.40.50.11660:FF:000002">
    <property type="entry name" value="Alpha-(1,3)-fucosyltransferase"/>
    <property type="match status" value="1"/>
</dbReference>
<evidence type="ECO:0000256" key="6">
    <source>
        <dbReference type="ARBA" id="ARBA00022692"/>
    </source>
</evidence>
<sequence>MTLAPLRIVHYTKVFGSVWNDGQDRRISCLKPAGLYEDLDNDSWCSLTSDTSQSQDASALIFHAHDTDLRKLPYKQRHPLQPWILETMESPFNPPFRHDSDLMKTFDYLASYHTKSRFLMSYFSPNIMNIVRQPLADDFIQSKRSGAPILWIASNCEAWNDRHLYIKELMKYIQVDSYGKCLNNKPSPGGEQERADLLRQYKFYLAVENSNCDNYGKSTEKLFDTFMASTVPIVDGPMTYEPYLPNNRSVIRMDAYPDPQKLADYIDYLDKNDTAYLEYIAPFRNQQVPEQERLDADFYDTWANRTKFDLFSVWCGVCHGVLPWWYQRSLNLTMDGFRPDQLDYLRADKSCRPEGKWAYAAYGPPYLPHWRPTLPDEFTRPDHPNHRKLANYSIRPLDTHGLDPSSRFAWMLFSFYCVLFTGFMGFLLYRRSIKKHRYSSPSIPLS</sequence>
<dbReference type="Pfam" id="PF00852">
    <property type="entry name" value="Glyco_transf_10"/>
    <property type="match status" value="1"/>
</dbReference>
<feature type="transmembrane region" description="Helical" evidence="12">
    <location>
        <begin position="408"/>
        <end position="429"/>
    </location>
</feature>
<dbReference type="PANTHER" id="PTHR11929:SF194">
    <property type="entry name" value="ALPHA-(1,3)-FUCOSYLTRANSFERASE 10"/>
    <property type="match status" value="1"/>
</dbReference>
<protein>
    <recommendedName>
        <fullName evidence="12">Fucosyltransferase</fullName>
        <ecNumber evidence="12">2.4.1.-</ecNumber>
    </recommendedName>
</protein>
<feature type="domain" description="Fucosyltransferase C-terminal" evidence="13">
    <location>
        <begin position="149"/>
        <end position="290"/>
    </location>
</feature>
<dbReference type="InParanoid" id="A0A168QLV1"/>
<comment type="similarity">
    <text evidence="3 12">Belongs to the glycosyltransferase 10 family.</text>
</comment>
<dbReference type="UniPathway" id="UPA00378"/>
<evidence type="ECO:0000256" key="12">
    <source>
        <dbReference type="RuleBase" id="RU003832"/>
    </source>
</evidence>
<dbReference type="GO" id="GO:0046920">
    <property type="term" value="F:alpha-(1-&gt;3)-fucosyltransferase activity"/>
    <property type="evidence" value="ECO:0007669"/>
    <property type="project" value="TreeGrafter"/>
</dbReference>
<evidence type="ECO:0000256" key="7">
    <source>
        <dbReference type="ARBA" id="ARBA00022968"/>
    </source>
</evidence>
<evidence type="ECO:0000259" key="14">
    <source>
        <dbReference type="Pfam" id="PF17039"/>
    </source>
</evidence>
<comment type="pathway">
    <text evidence="2">Protein modification; protein glycosylation.</text>
</comment>
<dbReference type="Pfam" id="PF17039">
    <property type="entry name" value="Glyco_tran_10_N"/>
    <property type="match status" value="1"/>
</dbReference>
<evidence type="ECO:0000256" key="3">
    <source>
        <dbReference type="ARBA" id="ARBA00008919"/>
    </source>
</evidence>
<keyword evidence="4 12" id="KW-0328">Glycosyltransferase</keyword>
<evidence type="ECO:0000256" key="4">
    <source>
        <dbReference type="ARBA" id="ARBA00022676"/>
    </source>
</evidence>
<evidence type="ECO:0000256" key="8">
    <source>
        <dbReference type="ARBA" id="ARBA00022989"/>
    </source>
</evidence>
<feature type="domain" description="Fucosyltransferase N-terminal" evidence="14">
    <location>
        <begin position="42"/>
        <end position="122"/>
    </location>
</feature>
<evidence type="ECO:0000256" key="9">
    <source>
        <dbReference type="ARBA" id="ARBA00023136"/>
    </source>
</evidence>
<dbReference type="GO" id="GO:0032580">
    <property type="term" value="C:Golgi cisterna membrane"/>
    <property type="evidence" value="ECO:0007669"/>
    <property type="project" value="UniProtKB-SubCell"/>
</dbReference>
<keyword evidence="5 12" id="KW-0808">Transferase</keyword>
<keyword evidence="10" id="KW-0325">Glycoprotein</keyword>
<evidence type="ECO:0000256" key="1">
    <source>
        <dbReference type="ARBA" id="ARBA00004606"/>
    </source>
</evidence>
<dbReference type="OrthoDB" id="427096at2759"/>
<organism evidence="15">
    <name type="scientific">Absidia glauca</name>
    <name type="common">Pin mould</name>
    <dbReference type="NCBI Taxonomy" id="4829"/>
    <lineage>
        <taxon>Eukaryota</taxon>
        <taxon>Fungi</taxon>
        <taxon>Fungi incertae sedis</taxon>
        <taxon>Mucoromycota</taxon>
        <taxon>Mucoromycotina</taxon>
        <taxon>Mucoromycetes</taxon>
        <taxon>Mucorales</taxon>
        <taxon>Cunninghamellaceae</taxon>
        <taxon>Absidia</taxon>
    </lineage>
</organism>
<dbReference type="EC" id="2.4.1.-" evidence="12"/>
<keyword evidence="8 12" id="KW-1133">Transmembrane helix</keyword>
<dbReference type="InterPro" id="IPR031481">
    <property type="entry name" value="Glyco_tran_10_N"/>
</dbReference>
<keyword evidence="12" id="KW-0333">Golgi apparatus</keyword>
<dbReference type="OMA" id="WIARNCG"/>
<dbReference type="Gene3D" id="3.40.50.11660">
    <property type="entry name" value="Glycosyl transferase family 10, C-terminal domain"/>
    <property type="match status" value="1"/>
</dbReference>
<dbReference type="AlphaFoldDB" id="A0A168QLV1"/>
<proteinExistence type="inferred from homology"/>
<keyword evidence="9 12" id="KW-0472">Membrane</keyword>
<name>A0A168QLV1_ABSGL</name>
<accession>A0A168QLV1</accession>
<dbReference type="SUPFAM" id="SSF53756">
    <property type="entry name" value="UDP-Glycosyltransferase/glycogen phosphorylase"/>
    <property type="match status" value="1"/>
</dbReference>
<dbReference type="InterPro" id="IPR038577">
    <property type="entry name" value="GT10-like_C_sf"/>
</dbReference>
<evidence type="ECO:0000313" key="16">
    <source>
        <dbReference type="Proteomes" id="UP000078561"/>
    </source>
</evidence>
<evidence type="ECO:0000313" key="15">
    <source>
        <dbReference type="EMBL" id="SAM05050.1"/>
    </source>
</evidence>
<dbReference type="EMBL" id="LT554417">
    <property type="protein sequence ID" value="SAM05050.1"/>
    <property type="molecule type" value="Genomic_DNA"/>
</dbReference>
<evidence type="ECO:0000256" key="5">
    <source>
        <dbReference type="ARBA" id="ARBA00022679"/>
    </source>
</evidence>
<gene>
    <name evidence="15" type="primary">ABSGL_10916.1 scaffold 12033</name>
</gene>
<dbReference type="InterPro" id="IPR055270">
    <property type="entry name" value="Glyco_tran_10_C"/>
</dbReference>
<keyword evidence="7" id="KW-0735">Signal-anchor</keyword>
<dbReference type="InterPro" id="IPR001503">
    <property type="entry name" value="Glyco_trans_10"/>
</dbReference>
<dbReference type="Proteomes" id="UP000078561">
    <property type="component" value="Unassembled WGS sequence"/>
</dbReference>
<reference evidence="15" key="1">
    <citation type="submission" date="2016-04" db="EMBL/GenBank/DDBJ databases">
        <authorList>
            <person name="Evans L.H."/>
            <person name="Alamgir A."/>
            <person name="Owens N."/>
            <person name="Weber N.D."/>
            <person name="Virtaneva K."/>
            <person name="Barbian K."/>
            <person name="Babar A."/>
            <person name="Rosenke K."/>
        </authorList>
    </citation>
    <scope>NUCLEOTIDE SEQUENCE [LARGE SCALE GENOMIC DNA]</scope>
    <source>
        <strain evidence="15">CBS 101.48</strain>
    </source>
</reference>
<evidence type="ECO:0000256" key="2">
    <source>
        <dbReference type="ARBA" id="ARBA00004922"/>
    </source>
</evidence>
<evidence type="ECO:0000256" key="11">
    <source>
        <dbReference type="ARBA" id="ARBA00037847"/>
    </source>
</evidence>
<evidence type="ECO:0000256" key="10">
    <source>
        <dbReference type="ARBA" id="ARBA00023180"/>
    </source>
</evidence>
<comment type="subcellular location">
    <subcellularLocation>
        <location evidence="11">Endomembrane system</location>
        <topology evidence="11">Single-pass membrane protein</topology>
    </subcellularLocation>
    <subcellularLocation>
        <location evidence="12">Golgi apparatus</location>
        <location evidence="12">Golgi stack membrane</location>
        <topology evidence="12">Single-pass type II membrane protein</topology>
    </subcellularLocation>
    <subcellularLocation>
        <location evidence="1">Membrane</location>
        <topology evidence="1">Single-pass type II membrane protein</topology>
    </subcellularLocation>
</comment>
<dbReference type="PANTHER" id="PTHR11929">
    <property type="entry name" value="ALPHA- 1,3 -FUCOSYLTRANSFERASE"/>
    <property type="match status" value="1"/>
</dbReference>
<keyword evidence="16" id="KW-1185">Reference proteome</keyword>
<keyword evidence="6 12" id="KW-0812">Transmembrane</keyword>
<evidence type="ECO:0000259" key="13">
    <source>
        <dbReference type="Pfam" id="PF00852"/>
    </source>
</evidence>